<feature type="region of interest" description="Disordered" evidence="14">
    <location>
        <begin position="48"/>
        <end position="82"/>
    </location>
</feature>
<evidence type="ECO:0000313" key="16">
    <source>
        <dbReference type="EMBL" id="ROZ81065.1"/>
    </source>
</evidence>
<keyword evidence="10" id="KW-1133">Transmembrane helix</keyword>
<keyword evidence="11" id="KW-0472">Membrane</keyword>
<dbReference type="NCBIfam" id="TIGR01352">
    <property type="entry name" value="tonB_Cterm"/>
    <property type="match status" value="1"/>
</dbReference>
<accession>A0ABX9XDQ5</accession>
<keyword evidence="6 13" id="KW-0997">Cell inner membrane</keyword>
<keyword evidence="8" id="KW-0677">Repeat</keyword>
<evidence type="ECO:0000256" key="5">
    <source>
        <dbReference type="ARBA" id="ARBA00022475"/>
    </source>
</evidence>
<keyword evidence="7" id="KW-0812">Transmembrane</keyword>
<feature type="compositionally biased region" description="Low complexity" evidence="14">
    <location>
        <begin position="102"/>
        <end position="144"/>
    </location>
</feature>
<comment type="subunit">
    <text evidence="12">Homodimer. Forms a complex with the accessory proteins ExbB and ExbD.</text>
</comment>
<evidence type="ECO:0000256" key="6">
    <source>
        <dbReference type="ARBA" id="ARBA00022519"/>
    </source>
</evidence>
<dbReference type="InterPro" id="IPR006260">
    <property type="entry name" value="TonB/TolA_C"/>
</dbReference>
<comment type="subcellular location">
    <subcellularLocation>
        <location evidence="1 13">Cell inner membrane</location>
        <topology evidence="1 13">Single-pass membrane protein</topology>
        <orientation evidence="1 13">Periplasmic side</orientation>
    </subcellularLocation>
</comment>
<comment type="similarity">
    <text evidence="2 13">Belongs to the TonB family.</text>
</comment>
<evidence type="ECO:0000256" key="11">
    <source>
        <dbReference type="ARBA" id="ARBA00023136"/>
    </source>
</evidence>
<dbReference type="Gene3D" id="3.30.2420.10">
    <property type="entry name" value="TonB"/>
    <property type="match status" value="1"/>
</dbReference>
<feature type="compositionally biased region" description="Polar residues" evidence="14">
    <location>
        <begin position="48"/>
        <end position="59"/>
    </location>
</feature>
<evidence type="ECO:0000256" key="3">
    <source>
        <dbReference type="ARBA" id="ARBA00022362"/>
    </source>
</evidence>
<evidence type="ECO:0000256" key="14">
    <source>
        <dbReference type="SAM" id="MobiDB-lite"/>
    </source>
</evidence>
<dbReference type="EMBL" id="RKKU01000034">
    <property type="protein sequence ID" value="ROZ81065.1"/>
    <property type="molecule type" value="Genomic_DNA"/>
</dbReference>
<evidence type="ECO:0000256" key="8">
    <source>
        <dbReference type="ARBA" id="ARBA00022737"/>
    </source>
</evidence>
<keyword evidence="9 13" id="KW-0653">Protein transport</keyword>
<evidence type="ECO:0000256" key="2">
    <source>
        <dbReference type="ARBA" id="ARBA00006555"/>
    </source>
</evidence>
<gene>
    <name evidence="16" type="ORF">EF096_18330</name>
</gene>
<dbReference type="RefSeq" id="WP_123891192.1">
    <property type="nucleotide sequence ID" value="NZ_RKKU01000034.1"/>
</dbReference>
<dbReference type="Proteomes" id="UP000275199">
    <property type="component" value="Unassembled WGS sequence"/>
</dbReference>
<dbReference type="InterPro" id="IPR037682">
    <property type="entry name" value="TonB_C"/>
</dbReference>
<dbReference type="SUPFAM" id="SSF74653">
    <property type="entry name" value="TolA/TonB C-terminal domain"/>
    <property type="match status" value="1"/>
</dbReference>
<evidence type="ECO:0000256" key="1">
    <source>
        <dbReference type="ARBA" id="ARBA00004383"/>
    </source>
</evidence>
<evidence type="ECO:0000256" key="4">
    <source>
        <dbReference type="ARBA" id="ARBA00022448"/>
    </source>
</evidence>
<dbReference type="PRINTS" id="PR01374">
    <property type="entry name" value="TONBPROTEIN"/>
</dbReference>
<sequence length="236" mass="25748">MRLLLSFMGALLVALALFTLMVVLITPPERETERPEELVRVGVVRSISESPNEDASPQRLQRPERPTPPAPLKPPQLAAPVAQPPPQLQLQIAVPQLQSTMQLSAAPPQSNLQPAPAAASASTHTASPTASAEAVVAASPPGAVEEAEPKVNIKPDYPQRALRAGIEGEVTLRFTITPEGRVDNLRVTAAEPPGVFEREARRAVRRWRFEPRRENGHAVAREAVKTLYFRMPEGRR</sequence>
<keyword evidence="13" id="KW-0735">Signal-anchor</keyword>
<evidence type="ECO:0000256" key="10">
    <source>
        <dbReference type="ARBA" id="ARBA00022989"/>
    </source>
</evidence>
<evidence type="ECO:0000256" key="7">
    <source>
        <dbReference type="ARBA" id="ARBA00022692"/>
    </source>
</evidence>
<name>A0ABX9XDQ5_9PSED</name>
<keyword evidence="17" id="KW-1185">Reference proteome</keyword>
<comment type="caution">
    <text evidence="16">The sequence shown here is derived from an EMBL/GenBank/DDBJ whole genome shotgun (WGS) entry which is preliminary data.</text>
</comment>
<dbReference type="PROSITE" id="PS52015">
    <property type="entry name" value="TONB_CTD"/>
    <property type="match status" value="1"/>
</dbReference>
<keyword evidence="4 13" id="KW-0813">Transport</keyword>
<dbReference type="PANTHER" id="PTHR33446:SF8">
    <property type="entry name" value="PROTEIN TONB"/>
    <property type="match status" value="1"/>
</dbReference>
<evidence type="ECO:0000259" key="15">
    <source>
        <dbReference type="PROSITE" id="PS52015"/>
    </source>
</evidence>
<organism evidence="16 17">
    <name type="scientific">Pseudomonas neustonica</name>
    <dbReference type="NCBI Taxonomy" id="2487346"/>
    <lineage>
        <taxon>Bacteria</taxon>
        <taxon>Pseudomonadati</taxon>
        <taxon>Pseudomonadota</taxon>
        <taxon>Gammaproteobacteria</taxon>
        <taxon>Pseudomonadales</taxon>
        <taxon>Pseudomonadaceae</taxon>
        <taxon>Pseudomonas</taxon>
    </lineage>
</organism>
<dbReference type="Pfam" id="PF03544">
    <property type="entry name" value="TonB_C"/>
    <property type="match status" value="1"/>
</dbReference>
<evidence type="ECO:0000256" key="13">
    <source>
        <dbReference type="RuleBase" id="RU362123"/>
    </source>
</evidence>
<protein>
    <recommendedName>
        <fullName evidence="3 13">Protein TonB</fullName>
    </recommendedName>
</protein>
<keyword evidence="5 13" id="KW-1003">Cell membrane</keyword>
<feature type="region of interest" description="Disordered" evidence="14">
    <location>
        <begin position="102"/>
        <end position="146"/>
    </location>
</feature>
<dbReference type="PANTHER" id="PTHR33446">
    <property type="entry name" value="PROTEIN TONB-RELATED"/>
    <property type="match status" value="1"/>
</dbReference>
<evidence type="ECO:0000313" key="17">
    <source>
        <dbReference type="Proteomes" id="UP000275199"/>
    </source>
</evidence>
<comment type="function">
    <text evidence="13">Interacts with outer membrane receptor proteins that carry out high-affinity binding and energy dependent uptake into the periplasmic space of specific substrates. It could act to transduce energy from the cytoplasmic membrane to specific energy-requiring processes in the outer membrane, resulting in the release into the periplasm of ligands bound by these outer membrane proteins.</text>
</comment>
<dbReference type="InterPro" id="IPR051045">
    <property type="entry name" value="TonB-dependent_transducer"/>
</dbReference>
<dbReference type="InterPro" id="IPR003538">
    <property type="entry name" value="TonB"/>
</dbReference>
<evidence type="ECO:0000256" key="12">
    <source>
        <dbReference type="ARBA" id="ARBA00025849"/>
    </source>
</evidence>
<evidence type="ECO:0000256" key="9">
    <source>
        <dbReference type="ARBA" id="ARBA00022927"/>
    </source>
</evidence>
<proteinExistence type="inferred from homology"/>
<feature type="domain" description="TonB C-terminal" evidence="15">
    <location>
        <begin position="142"/>
        <end position="236"/>
    </location>
</feature>
<reference evidence="16 17" key="1">
    <citation type="submission" date="2018-11" db="EMBL/GenBank/DDBJ databases">
        <authorList>
            <person name="Jang G.I."/>
            <person name="Hwang C.Y."/>
        </authorList>
    </citation>
    <scope>NUCLEOTIDE SEQUENCE [LARGE SCALE GENOMIC DNA]</scope>
    <source>
        <strain evidence="16 17">SSM26</strain>
    </source>
</reference>